<dbReference type="PATRIC" id="fig|1316587.3.peg.2380"/>
<comment type="caution">
    <text evidence="1">The sequence shown here is derived from an EMBL/GenBank/DDBJ whole genome shotgun (WGS) entry which is preliminary data.</text>
</comment>
<reference evidence="1" key="1">
    <citation type="submission" date="2013-10" db="EMBL/GenBank/DDBJ databases">
        <title>The Genome Sequence of Fusobacterium nucleatum CTI-6.</title>
        <authorList>
            <consortium name="The Broad Institute Genomics Platform"/>
            <person name="Earl A."/>
            <person name="Ward D."/>
            <person name="Feldgarden M."/>
            <person name="Gevers D."/>
            <person name="Kostic A."/>
            <person name="Garrett W."/>
            <person name="Young S.K."/>
            <person name="Zeng Q."/>
            <person name="Gargeya S."/>
            <person name="Fitzgerald M."/>
            <person name="Abouelleil A."/>
            <person name="Alvarado L."/>
            <person name="Berlin A.M."/>
            <person name="Chapman S.B."/>
            <person name="Gainer-Dewar J."/>
            <person name="Goldberg J."/>
            <person name="Gnerre S."/>
            <person name="Griggs A."/>
            <person name="Gujja S."/>
            <person name="Hansen M."/>
            <person name="Howarth C."/>
            <person name="Imamovic A."/>
            <person name="Ireland A."/>
            <person name="Larimer J."/>
            <person name="McCowan C."/>
            <person name="Murphy C."/>
            <person name="Pearson M."/>
            <person name="Poon T.W."/>
            <person name="Priest M."/>
            <person name="Roberts A."/>
            <person name="Saif S."/>
            <person name="Shea T."/>
            <person name="Sykes S."/>
            <person name="Wortman J."/>
            <person name="Nusbaum C."/>
            <person name="Birren B."/>
        </authorList>
    </citation>
    <scope>NUCLEOTIDE SEQUENCE [LARGE SCALE GENOMIC DNA]</scope>
    <source>
        <strain evidence="1">CTI-6</strain>
    </source>
</reference>
<evidence type="ECO:0008006" key="2">
    <source>
        <dbReference type="Google" id="ProtNLM"/>
    </source>
</evidence>
<protein>
    <recommendedName>
        <fullName evidence="2">Hemolysin</fullName>
    </recommendedName>
</protein>
<gene>
    <name evidence="1" type="ORF">HMPREF1767_02417</name>
</gene>
<organism evidence="1">
    <name type="scientific">Fusobacterium nucleatum CTI-6</name>
    <dbReference type="NCBI Taxonomy" id="1316587"/>
    <lineage>
        <taxon>Bacteria</taxon>
        <taxon>Fusobacteriati</taxon>
        <taxon>Fusobacteriota</taxon>
        <taxon>Fusobacteriia</taxon>
        <taxon>Fusobacteriales</taxon>
        <taxon>Fusobacteriaceae</taxon>
        <taxon>Fusobacterium</taxon>
    </lineage>
</organism>
<dbReference type="EMBL" id="AXNV01000060">
    <property type="protein sequence ID" value="ERT44642.1"/>
    <property type="molecule type" value="Genomic_DNA"/>
</dbReference>
<dbReference type="AlphaFoldDB" id="U7TL73"/>
<proteinExistence type="predicted"/>
<sequence length="332" mass="36593">MMRAIGDQVEKNPEYLSILDKKTIKNGKIDDETQVEQVSVMNKLLNDALRAKGYAGPDIKMVLTDVTDPNGPYYTDTLTNTVVFDRKKLASANRDEILNALGHEFGHYSKEDNKTGTQTIANYSGEKLEDRTKGMVSKEATEDTLAAIRNNKNVITGEKGKKLADSIPMDRREYSTTGVSGGVSGSFGGNPTLGVGHYESIDYEKGIVEEYDTIEGGINFSIPDVGISAGFSWLPFANSSQDVEGRAIIYGGDIDIGILTGQPNASLSVGLDFIFTENHRFLGIKAYASKSKLPIGLHGGFVYGTKVINKTVRKLDYQYWKERHPRGWRNSW</sequence>
<evidence type="ECO:0000313" key="1">
    <source>
        <dbReference type="EMBL" id="ERT44642.1"/>
    </source>
</evidence>
<name>U7TL73_FUSNU</name>
<accession>U7TL73</accession>